<feature type="domain" description="LysM" evidence="8">
    <location>
        <begin position="28"/>
        <end position="73"/>
    </location>
</feature>
<dbReference type="InterPro" id="IPR001002">
    <property type="entry name" value="Chitin-bd_1"/>
</dbReference>
<proteinExistence type="inferred from homology"/>
<sequence>MVSSTLLLLASAFMRAFAAPEDTAACTRSTTAQKGDTCATLASAAGITVGQFLQSNPYITSCSNLVVGGSYCVEGIQTSGPTAPPSSPSPSPSPSSNTPPAPSSSGSGGPLKVSADGTCGTGVTCAGSRYGSCCSEHGFCGSTSDYCGAGCQVGLGQCSGSSPPPVSSQPVSTTPPPVGVTTTATTTVTRTLVVTSTNIVTATTTNTVQQTGTVVATQTTRVTVLVTSTVLSTSVAVSTSVKTVTSTKEVTRTSTSVEINTLTTITTLTVTTCGGGGPTITSIWPTSGTPSPTFSIIPTTRPPPITSITSIIGAPPPAQPSPILPGTSSSCRSYDLVKSGDSCRKIANRNNLALLDFYKMNPSVSANVLSTVLCVPGLLDLLLKGLCQIDCDNLWAGYYVCVG</sequence>
<keyword evidence="10" id="KW-1185">Reference proteome</keyword>
<dbReference type="PANTHER" id="PTHR34997">
    <property type="entry name" value="AM15"/>
    <property type="match status" value="1"/>
</dbReference>
<keyword evidence="2" id="KW-0843">Virulence</keyword>
<reference evidence="10" key="1">
    <citation type="journal article" date="2023" name="Mol. Phylogenet. Evol.">
        <title>Genome-scale phylogeny and comparative genomics of the fungal order Sordariales.</title>
        <authorList>
            <person name="Hensen N."/>
            <person name="Bonometti L."/>
            <person name="Westerberg I."/>
            <person name="Brannstrom I.O."/>
            <person name="Guillou S."/>
            <person name="Cros-Aarteil S."/>
            <person name="Calhoun S."/>
            <person name="Haridas S."/>
            <person name="Kuo A."/>
            <person name="Mondo S."/>
            <person name="Pangilinan J."/>
            <person name="Riley R."/>
            <person name="LaButti K."/>
            <person name="Andreopoulos B."/>
            <person name="Lipzen A."/>
            <person name="Chen C."/>
            <person name="Yan M."/>
            <person name="Daum C."/>
            <person name="Ng V."/>
            <person name="Clum A."/>
            <person name="Steindorff A."/>
            <person name="Ohm R.A."/>
            <person name="Martin F."/>
            <person name="Silar P."/>
            <person name="Natvig D.O."/>
            <person name="Lalanne C."/>
            <person name="Gautier V."/>
            <person name="Ament-Velasquez S.L."/>
            <person name="Kruys A."/>
            <person name="Hutchinson M.I."/>
            <person name="Powell A.J."/>
            <person name="Barry K."/>
            <person name="Miller A.N."/>
            <person name="Grigoriev I.V."/>
            <person name="Debuchy R."/>
            <person name="Gladieux P."/>
            <person name="Hiltunen Thoren M."/>
            <person name="Johannesson H."/>
        </authorList>
    </citation>
    <scope>NUCLEOTIDE SEQUENCE [LARGE SCALE GENOMIC DNA]</scope>
    <source>
        <strain evidence="10">CBS 340.73</strain>
    </source>
</reference>
<organism evidence="9 10">
    <name type="scientific">Diplogelasinospora grovesii</name>
    <dbReference type="NCBI Taxonomy" id="303347"/>
    <lineage>
        <taxon>Eukaryota</taxon>
        <taxon>Fungi</taxon>
        <taxon>Dikarya</taxon>
        <taxon>Ascomycota</taxon>
        <taxon>Pezizomycotina</taxon>
        <taxon>Sordariomycetes</taxon>
        <taxon>Sordariomycetidae</taxon>
        <taxon>Sordariales</taxon>
        <taxon>Diplogelasinosporaceae</taxon>
        <taxon>Diplogelasinospora</taxon>
    </lineage>
</organism>
<evidence type="ECO:0000256" key="6">
    <source>
        <dbReference type="SAM" id="SignalP"/>
    </source>
</evidence>
<evidence type="ECO:0000256" key="4">
    <source>
        <dbReference type="PROSITE-ProRule" id="PRU00261"/>
    </source>
</evidence>
<feature type="disulfide bond" evidence="4">
    <location>
        <begin position="133"/>
        <end position="147"/>
    </location>
</feature>
<dbReference type="Pfam" id="PF01476">
    <property type="entry name" value="LysM"/>
    <property type="match status" value="2"/>
</dbReference>
<dbReference type="SMART" id="SM00257">
    <property type="entry name" value="LysM"/>
    <property type="match status" value="2"/>
</dbReference>
<evidence type="ECO:0000256" key="5">
    <source>
        <dbReference type="SAM" id="MobiDB-lite"/>
    </source>
</evidence>
<feature type="compositionally biased region" description="Pro residues" evidence="5">
    <location>
        <begin position="82"/>
        <end position="102"/>
    </location>
</feature>
<gene>
    <name evidence="9" type="ORF">QBC46DRAFT_377698</name>
</gene>
<dbReference type="PROSITE" id="PS50941">
    <property type="entry name" value="CHIT_BIND_I_2"/>
    <property type="match status" value="1"/>
</dbReference>
<protein>
    <submittedName>
        <fullName evidence="9">Carbohydrate-binding module family 18 protein</fullName>
    </submittedName>
</protein>
<evidence type="ECO:0000313" key="10">
    <source>
        <dbReference type="Proteomes" id="UP001303473"/>
    </source>
</evidence>
<evidence type="ECO:0000313" key="9">
    <source>
        <dbReference type="EMBL" id="KAK3943387.1"/>
    </source>
</evidence>
<comment type="similarity">
    <text evidence="3">Belongs to the secreted LysM effector family.</text>
</comment>
<evidence type="ECO:0000259" key="7">
    <source>
        <dbReference type="PROSITE" id="PS50941"/>
    </source>
</evidence>
<dbReference type="GO" id="GO:0008061">
    <property type="term" value="F:chitin binding"/>
    <property type="evidence" value="ECO:0007669"/>
    <property type="project" value="UniProtKB-UniRule"/>
</dbReference>
<feature type="chain" id="PRO_5042926718" evidence="6">
    <location>
        <begin position="19"/>
        <end position="403"/>
    </location>
</feature>
<dbReference type="EMBL" id="MU853766">
    <property type="protein sequence ID" value="KAK3943387.1"/>
    <property type="molecule type" value="Genomic_DNA"/>
</dbReference>
<dbReference type="InterPro" id="IPR018392">
    <property type="entry name" value="LysM"/>
</dbReference>
<dbReference type="InterPro" id="IPR052210">
    <property type="entry name" value="LysM1-like"/>
</dbReference>
<dbReference type="SUPFAM" id="SSF54106">
    <property type="entry name" value="LysM domain"/>
    <property type="match status" value="2"/>
</dbReference>
<dbReference type="AlphaFoldDB" id="A0AAN6NCR7"/>
<dbReference type="PANTHER" id="PTHR34997:SF1">
    <property type="entry name" value="PEPTIDOGLYCAN-BINDING LYSIN DOMAIN"/>
    <property type="match status" value="1"/>
</dbReference>
<evidence type="ECO:0000256" key="2">
    <source>
        <dbReference type="ARBA" id="ARBA00023026"/>
    </source>
</evidence>
<accession>A0AAN6NCR7</accession>
<evidence type="ECO:0000259" key="8">
    <source>
        <dbReference type="PROSITE" id="PS51782"/>
    </source>
</evidence>
<feature type="disulfide bond" evidence="4">
    <location>
        <begin position="119"/>
        <end position="134"/>
    </location>
</feature>
<dbReference type="Proteomes" id="UP001303473">
    <property type="component" value="Unassembled WGS sequence"/>
</dbReference>
<feature type="region of interest" description="Disordered" evidence="5">
    <location>
        <begin position="78"/>
        <end position="112"/>
    </location>
</feature>
<comment type="caution">
    <text evidence="4">Lacks conserved residue(s) required for the propagation of feature annotation.</text>
</comment>
<dbReference type="InterPro" id="IPR036861">
    <property type="entry name" value="Endochitinase-like_sf"/>
</dbReference>
<dbReference type="CDD" id="cd11618">
    <property type="entry name" value="ChtBD1_1"/>
    <property type="match status" value="1"/>
</dbReference>
<dbReference type="InterPro" id="IPR036779">
    <property type="entry name" value="LysM_dom_sf"/>
</dbReference>
<keyword evidence="4" id="KW-1015">Disulfide bond</keyword>
<dbReference type="Gene3D" id="3.30.60.10">
    <property type="entry name" value="Endochitinase-like"/>
    <property type="match status" value="1"/>
</dbReference>
<feature type="signal peptide" evidence="6">
    <location>
        <begin position="1"/>
        <end position="18"/>
    </location>
</feature>
<feature type="domain" description="LysM" evidence="8">
    <location>
        <begin position="333"/>
        <end position="402"/>
    </location>
</feature>
<name>A0AAN6NCR7_9PEZI</name>
<dbReference type="PROSITE" id="PS51782">
    <property type="entry name" value="LYSM"/>
    <property type="match status" value="2"/>
</dbReference>
<dbReference type="Gene3D" id="3.10.350.10">
    <property type="entry name" value="LysM domain"/>
    <property type="match status" value="2"/>
</dbReference>
<evidence type="ECO:0000256" key="1">
    <source>
        <dbReference type="ARBA" id="ARBA00022669"/>
    </source>
</evidence>
<evidence type="ECO:0000256" key="3">
    <source>
        <dbReference type="ARBA" id="ARBA00044955"/>
    </source>
</evidence>
<comment type="caution">
    <text evidence="9">The sequence shown here is derived from an EMBL/GenBank/DDBJ whole genome shotgun (WGS) entry which is preliminary data.</text>
</comment>
<dbReference type="SUPFAM" id="SSF57016">
    <property type="entry name" value="Plant lectins/antimicrobial peptides"/>
    <property type="match status" value="1"/>
</dbReference>
<dbReference type="SMART" id="SM00270">
    <property type="entry name" value="ChtBD1"/>
    <property type="match status" value="1"/>
</dbReference>
<dbReference type="CDD" id="cd00118">
    <property type="entry name" value="LysM"/>
    <property type="match status" value="2"/>
</dbReference>
<keyword evidence="1 4" id="KW-0147">Chitin-binding</keyword>
<feature type="domain" description="Chitin-binding type-1" evidence="7">
    <location>
        <begin position="116"/>
        <end position="160"/>
    </location>
</feature>
<keyword evidence="6" id="KW-0732">Signal</keyword>